<evidence type="ECO:0000256" key="1">
    <source>
        <dbReference type="SAM" id="SignalP"/>
    </source>
</evidence>
<comment type="caution">
    <text evidence="2">The sequence shown here is derived from an EMBL/GenBank/DDBJ whole genome shotgun (WGS) entry which is preliminary data.</text>
</comment>
<protein>
    <submittedName>
        <fullName evidence="2">Uncharacterized protein</fullName>
    </submittedName>
</protein>
<dbReference type="EMBL" id="SWFT01000108">
    <property type="protein sequence ID" value="KAA8900599.1"/>
    <property type="molecule type" value="Genomic_DNA"/>
</dbReference>
<evidence type="ECO:0000313" key="3">
    <source>
        <dbReference type="Proteomes" id="UP000449547"/>
    </source>
</evidence>
<feature type="signal peptide" evidence="1">
    <location>
        <begin position="1"/>
        <end position="18"/>
    </location>
</feature>
<dbReference type="GeneID" id="54782362"/>
<feature type="chain" id="PRO_5024907274" evidence="1">
    <location>
        <begin position="19"/>
        <end position="86"/>
    </location>
</feature>
<accession>A0A642UK34</accession>
<dbReference type="RefSeq" id="XP_034011475.1">
    <property type="nucleotide sequence ID" value="XM_034156504.1"/>
</dbReference>
<name>A0A642UK34_DIURU</name>
<dbReference type="Proteomes" id="UP000449547">
    <property type="component" value="Unassembled WGS sequence"/>
</dbReference>
<gene>
    <name evidence="2" type="ORF">DIURU_003711</name>
</gene>
<keyword evidence="3" id="KW-1185">Reference proteome</keyword>
<evidence type="ECO:0000313" key="2">
    <source>
        <dbReference type="EMBL" id="KAA8900599.1"/>
    </source>
</evidence>
<dbReference type="AlphaFoldDB" id="A0A642UK34"/>
<reference evidence="2 3" key="1">
    <citation type="submission" date="2019-07" db="EMBL/GenBank/DDBJ databases">
        <title>Genome assembly of two rare yeast pathogens: Diutina rugosa and Trichomonascus ciferrii.</title>
        <authorList>
            <person name="Mixao V."/>
            <person name="Saus E."/>
            <person name="Hansen A."/>
            <person name="Lass-Flor C."/>
            <person name="Gabaldon T."/>
        </authorList>
    </citation>
    <scope>NUCLEOTIDE SEQUENCE [LARGE SCALE GENOMIC DNA]</scope>
    <source>
        <strain evidence="2 3">CBS 613</strain>
    </source>
</reference>
<proteinExistence type="predicted"/>
<organism evidence="2 3">
    <name type="scientific">Diutina rugosa</name>
    <name type="common">Yeast</name>
    <name type="synonym">Candida rugosa</name>
    <dbReference type="NCBI Taxonomy" id="5481"/>
    <lineage>
        <taxon>Eukaryota</taxon>
        <taxon>Fungi</taxon>
        <taxon>Dikarya</taxon>
        <taxon>Ascomycota</taxon>
        <taxon>Saccharomycotina</taxon>
        <taxon>Pichiomycetes</taxon>
        <taxon>Debaryomycetaceae</taxon>
        <taxon>Diutina</taxon>
    </lineage>
</organism>
<sequence>MQLKNIALIAVAATAVSAAPIAREGEGAVTATKGGGAVGAVGNFAKSFLSKDTPIKGNGQWIEKLAQGASNQLVNFLNSTLGWIPF</sequence>
<dbReference type="VEuPathDB" id="FungiDB:DIURU_003711"/>
<keyword evidence="1" id="KW-0732">Signal</keyword>